<organism evidence="17 18">
    <name type="scientific">Clunio marinus</name>
    <dbReference type="NCBI Taxonomy" id="568069"/>
    <lineage>
        <taxon>Eukaryota</taxon>
        <taxon>Metazoa</taxon>
        <taxon>Ecdysozoa</taxon>
        <taxon>Arthropoda</taxon>
        <taxon>Hexapoda</taxon>
        <taxon>Insecta</taxon>
        <taxon>Pterygota</taxon>
        <taxon>Neoptera</taxon>
        <taxon>Endopterygota</taxon>
        <taxon>Diptera</taxon>
        <taxon>Nematocera</taxon>
        <taxon>Chironomoidea</taxon>
        <taxon>Chironomidae</taxon>
        <taxon>Clunio</taxon>
    </lineage>
</organism>
<dbReference type="GO" id="GO:0006402">
    <property type="term" value="P:mRNA catabolic process"/>
    <property type="evidence" value="ECO:0007669"/>
    <property type="project" value="InterPro"/>
</dbReference>
<dbReference type="Pfam" id="PF04857">
    <property type="entry name" value="CAF1"/>
    <property type="match status" value="1"/>
</dbReference>
<evidence type="ECO:0000259" key="16">
    <source>
        <dbReference type="PROSITE" id="PS51061"/>
    </source>
</evidence>
<evidence type="ECO:0000256" key="10">
    <source>
        <dbReference type="ARBA" id="ARBA00022737"/>
    </source>
</evidence>
<reference evidence="17 18" key="1">
    <citation type="submission" date="2015-04" db="EMBL/GenBank/DDBJ databases">
        <authorList>
            <person name="Syromyatnikov M.Y."/>
            <person name="Popov V.N."/>
        </authorList>
    </citation>
    <scope>NUCLEOTIDE SEQUENCE [LARGE SCALE GENOMIC DNA]</scope>
</reference>
<keyword evidence="11" id="KW-0269">Exonuclease</keyword>
<dbReference type="GO" id="GO:0046872">
    <property type="term" value="F:metal ion binding"/>
    <property type="evidence" value="ECO:0007669"/>
    <property type="project" value="InterPro"/>
</dbReference>
<dbReference type="InterPro" id="IPR012337">
    <property type="entry name" value="RNaseH-like_sf"/>
</dbReference>
<evidence type="ECO:0000313" key="18">
    <source>
        <dbReference type="Proteomes" id="UP000183832"/>
    </source>
</evidence>
<dbReference type="InterPro" id="IPR012580">
    <property type="entry name" value="NUC153"/>
</dbReference>
<dbReference type="Pfam" id="PF23097">
    <property type="entry name" value="NOL10_2nd"/>
    <property type="match status" value="1"/>
</dbReference>
<keyword evidence="10" id="KW-0677">Repeat</keyword>
<dbReference type="InterPro" id="IPR056551">
    <property type="entry name" value="Beta-prop_NOL10_N"/>
</dbReference>
<keyword evidence="18" id="KW-1185">Reference proteome</keyword>
<keyword evidence="9" id="KW-0540">Nuclease</keyword>
<evidence type="ECO:0000256" key="13">
    <source>
        <dbReference type="ARBA" id="ARBA00031923"/>
    </source>
</evidence>
<dbReference type="AlphaFoldDB" id="A0A1J1INK9"/>
<feature type="coiled-coil region" evidence="14">
    <location>
        <begin position="729"/>
        <end position="761"/>
    </location>
</feature>
<keyword evidence="12" id="KW-0539">Nucleus</keyword>
<evidence type="ECO:0000256" key="7">
    <source>
        <dbReference type="ARBA" id="ARBA00015918"/>
    </source>
</evidence>
<dbReference type="InterPro" id="IPR056550">
    <property type="entry name" value="NOL10_2nd"/>
</dbReference>
<dbReference type="PROSITE" id="PS51061">
    <property type="entry name" value="R3H"/>
    <property type="match status" value="1"/>
</dbReference>
<dbReference type="Gene3D" id="2.130.10.10">
    <property type="entry name" value="YVTN repeat-like/Quinoprotein amine dehydrogenase"/>
    <property type="match status" value="1"/>
</dbReference>
<keyword evidence="14" id="KW-0175">Coiled coil</keyword>
<dbReference type="Pfam" id="PF08159">
    <property type="entry name" value="NUC153"/>
    <property type="match status" value="1"/>
</dbReference>
<feature type="region of interest" description="Disordered" evidence="15">
    <location>
        <begin position="515"/>
        <end position="542"/>
    </location>
</feature>
<evidence type="ECO:0000256" key="9">
    <source>
        <dbReference type="ARBA" id="ARBA00022722"/>
    </source>
</evidence>
<dbReference type="InterPro" id="IPR036867">
    <property type="entry name" value="R3H_dom_sf"/>
</dbReference>
<dbReference type="InterPro" id="IPR001680">
    <property type="entry name" value="WD40_rpt"/>
</dbReference>
<dbReference type="SUPFAM" id="SSF53098">
    <property type="entry name" value="Ribonuclease H-like"/>
    <property type="match status" value="1"/>
</dbReference>
<evidence type="ECO:0000256" key="15">
    <source>
        <dbReference type="SAM" id="MobiDB-lite"/>
    </source>
</evidence>
<proteinExistence type="inferred from homology"/>
<keyword evidence="11" id="KW-0378">Hydrolase</keyword>
<comment type="similarity">
    <text evidence="3">Belongs to the WD repeat NOL10/ENP2 family.</text>
</comment>
<dbReference type="InterPro" id="IPR006941">
    <property type="entry name" value="RNase_CAF1"/>
</dbReference>
<comment type="subcellular location">
    <subcellularLocation>
        <location evidence="2">Nucleus</location>
        <location evidence="2">Nucleolus</location>
    </subcellularLocation>
</comment>
<dbReference type="Proteomes" id="UP000183832">
    <property type="component" value="Unassembled WGS sequence"/>
</dbReference>
<dbReference type="PANTHER" id="PTHR14927:SF0">
    <property type="entry name" value="NUCLEOLAR PROTEIN 10"/>
    <property type="match status" value="1"/>
</dbReference>
<dbReference type="Gene3D" id="3.30.70.330">
    <property type="match status" value="1"/>
</dbReference>
<feature type="domain" description="R3H" evidence="16">
    <location>
        <begin position="775"/>
        <end position="840"/>
    </location>
</feature>
<evidence type="ECO:0000256" key="2">
    <source>
        <dbReference type="ARBA" id="ARBA00004604"/>
    </source>
</evidence>
<dbReference type="GO" id="GO:0032040">
    <property type="term" value="C:small-subunit processome"/>
    <property type="evidence" value="ECO:0007669"/>
    <property type="project" value="TreeGrafter"/>
</dbReference>
<dbReference type="SUPFAM" id="SSF82708">
    <property type="entry name" value="R3H domain"/>
    <property type="match status" value="1"/>
</dbReference>
<dbReference type="InterPro" id="IPR036397">
    <property type="entry name" value="RNaseH_sf"/>
</dbReference>
<dbReference type="EMBL" id="CVRI01000055">
    <property type="protein sequence ID" value="CRL01322.1"/>
    <property type="molecule type" value="Genomic_DNA"/>
</dbReference>
<evidence type="ECO:0000256" key="8">
    <source>
        <dbReference type="ARBA" id="ARBA00022574"/>
    </source>
</evidence>
<dbReference type="GO" id="GO:0000462">
    <property type="term" value="P:maturation of SSU-rRNA from tricistronic rRNA transcript (SSU-rRNA, 5.8S rRNA, LSU-rRNA)"/>
    <property type="evidence" value="ECO:0007669"/>
    <property type="project" value="TreeGrafter"/>
</dbReference>
<evidence type="ECO:0000256" key="5">
    <source>
        <dbReference type="ARBA" id="ARBA00012161"/>
    </source>
</evidence>
<dbReference type="CDD" id="cd12428">
    <property type="entry name" value="RRM_PARN"/>
    <property type="match status" value="1"/>
</dbReference>
<comment type="catalytic activity">
    <reaction evidence="1">
        <text>Exonucleolytic cleavage of poly(A) to 5'-AMP.</text>
        <dbReference type="EC" id="3.1.13.4"/>
    </reaction>
</comment>
<evidence type="ECO:0000256" key="14">
    <source>
        <dbReference type="SAM" id="Coils"/>
    </source>
</evidence>
<dbReference type="InterPro" id="IPR040382">
    <property type="entry name" value="NOL10/Enp2"/>
</dbReference>
<feature type="compositionally biased region" description="Basic and acidic residues" evidence="15">
    <location>
        <begin position="574"/>
        <end position="583"/>
    </location>
</feature>
<evidence type="ECO:0000256" key="11">
    <source>
        <dbReference type="ARBA" id="ARBA00022839"/>
    </source>
</evidence>
<dbReference type="InterPro" id="IPR036322">
    <property type="entry name" value="WD40_repeat_dom_sf"/>
</dbReference>
<feature type="region of interest" description="Disordered" evidence="15">
    <location>
        <begin position="1132"/>
        <end position="1155"/>
    </location>
</feature>
<keyword evidence="8" id="KW-0853">WD repeat</keyword>
<sequence>MFVSDVGDVKIFNLSAGKSLPDWLTDRKKRSALNKNVDLRRRIVLIQDFEMPGVSTSIRMSPDNQFILATGTYKPRVKCYDVNHLSVKFERCFDSEVETFEILSEDYSKMVFLHTDRYLEFHVGHGRHYKLRVPKIGRSLSYHTPSCDLLIVGSSPDIYRLNLERGQFLQPFETQCSGFNTSDINPEHQLLCVGSAEGTVEAWDPRDKKKCSSLDVAMKIKNNREFPSITSIKFKNGLQMGVGTATGHVLIYDIRSNEPLIIKDHLNRLPVKKIAFNQSHNVVCSMDSAMLKIWDETSGKQTAYIESQSNFNDFCTIPNTGMFFFAQEDVKMQTFYIPSLGPAPKWCSFLDNLTEEIESEVAQNIYDDYKFVTKQELVDLGLDHLEGTNLLKAYMHGYFVDMRLYQKAVSTVNPFTFEKYRKEKVAKKIEETRPQRLQVKSDVPKVNKEVALKFMDIEETGKKTKNPNLLRDDRFKAMFENPDFEVDKETEEYRLLKPLLVQLDKSKLKKLEKKYKEQDKNIDENEQSTDDDLFSEKDESSDDDIQWTKEVKKEYKKIRKEKKRQENESSPEPENDHQKSVEMHDIDDFNLKEVSRKSCNLNTMEIVKKNFIDFLPEVIKDIEECAFISFDGEFTGLASERNIMPFDTSQEYYEKQMKTSSGFILIQLGLTFFKIKPESEKVSLKSYNIFVYPQSKNATFQCQGQSLSFLAENGFDFNKLFKNGISFCNAMEEEKLRQEMQEKQDLRLEQLKENSNDEEQDTTARNYIPIPENEKEIIANAQLKIQSIIDGKEKNATFDKLNNFQRKLIYELIEREFHNKVSTSTKNLENNRKVLIVEVKRTAEEELGLERHRQKEEELKLAESVGLRLLLKAISASKKLIVGHNCLLDLMYLMTQCFENLPTDYNEFKSLTHRIFPNIIDTKFIASSEKFKDIFSSTVLTHLYDRLKQQPFEEMKYEFEDPYRSYSLDNPKEHEAGYDSFLTGYCLLVLLKYLKVSLNQHFEPTKCKELIPYLNRIALQRIQTPYIYITGNEPSFSRSHVFFVKFPSTWRTNDLQDQFKNYGPVQITWVNGTSAFISLYNRENSSCVLKTISRSPGFEIQSFDEFRSLENLRKIDLNRKRKIEVTADEKMDSASTVIGGKKKREGKKAFPENDV</sequence>
<accession>A0A1J1INK9</accession>
<dbReference type="SUPFAM" id="SSF50978">
    <property type="entry name" value="WD40 repeat-like"/>
    <property type="match status" value="1"/>
</dbReference>
<evidence type="ECO:0000256" key="6">
    <source>
        <dbReference type="ARBA" id="ARBA00015517"/>
    </source>
</evidence>
<dbReference type="InterPro" id="IPR014789">
    <property type="entry name" value="PolyA-riboNase_RNA-binding"/>
</dbReference>
<dbReference type="SUPFAM" id="SSF54928">
    <property type="entry name" value="RNA-binding domain, RBD"/>
    <property type="match status" value="1"/>
</dbReference>
<dbReference type="Pfam" id="PF08675">
    <property type="entry name" value="RNA_bind"/>
    <property type="match status" value="1"/>
</dbReference>
<dbReference type="PANTHER" id="PTHR14927">
    <property type="entry name" value="NUCLEOLAR PROTEIN 10"/>
    <property type="match status" value="1"/>
</dbReference>
<evidence type="ECO:0000256" key="1">
    <source>
        <dbReference type="ARBA" id="ARBA00001663"/>
    </source>
</evidence>
<comment type="similarity">
    <text evidence="4">Belongs to the CAF1 family.</text>
</comment>
<evidence type="ECO:0000313" key="17">
    <source>
        <dbReference type="EMBL" id="CRL01322.1"/>
    </source>
</evidence>
<dbReference type="GO" id="GO:0005737">
    <property type="term" value="C:cytoplasm"/>
    <property type="evidence" value="ECO:0007669"/>
    <property type="project" value="InterPro"/>
</dbReference>
<dbReference type="GO" id="GO:0004535">
    <property type="term" value="F:poly(A)-specific ribonuclease activity"/>
    <property type="evidence" value="ECO:0007669"/>
    <property type="project" value="UniProtKB-EC"/>
</dbReference>
<dbReference type="Gene3D" id="3.30.420.10">
    <property type="entry name" value="Ribonuclease H-like superfamily/Ribonuclease H"/>
    <property type="match status" value="2"/>
</dbReference>
<gene>
    <name evidence="17" type="primary">putative Nucleolar protein 10</name>
    <name evidence="17" type="ORF">CLUMA_CG014416</name>
</gene>
<evidence type="ECO:0000256" key="12">
    <source>
        <dbReference type="ARBA" id="ARBA00023242"/>
    </source>
</evidence>
<name>A0A1J1INK9_9DIPT</name>
<feature type="compositionally biased region" description="Acidic residues" evidence="15">
    <location>
        <begin position="524"/>
        <end position="542"/>
    </location>
</feature>
<dbReference type="Pfam" id="PF23098">
    <property type="entry name" value="Beta-prop_NOL10_N"/>
    <property type="match status" value="1"/>
</dbReference>
<feature type="region of interest" description="Disordered" evidence="15">
    <location>
        <begin position="559"/>
        <end position="583"/>
    </location>
</feature>
<dbReference type="InterPro" id="IPR015943">
    <property type="entry name" value="WD40/YVTN_repeat-like_dom_sf"/>
</dbReference>
<dbReference type="GO" id="GO:0030686">
    <property type="term" value="C:90S preribosome"/>
    <property type="evidence" value="ECO:0007669"/>
    <property type="project" value="TreeGrafter"/>
</dbReference>
<dbReference type="SMART" id="SM00320">
    <property type="entry name" value="WD40"/>
    <property type="match status" value="4"/>
</dbReference>
<evidence type="ECO:0000256" key="3">
    <source>
        <dbReference type="ARBA" id="ARBA00005264"/>
    </source>
</evidence>
<dbReference type="GO" id="GO:0003723">
    <property type="term" value="F:RNA binding"/>
    <property type="evidence" value="ECO:0007669"/>
    <property type="project" value="InterPro"/>
</dbReference>
<dbReference type="STRING" id="568069.A0A1J1INK9"/>
<evidence type="ECO:0000256" key="4">
    <source>
        <dbReference type="ARBA" id="ARBA00008372"/>
    </source>
</evidence>
<dbReference type="InterPro" id="IPR012677">
    <property type="entry name" value="Nucleotide-bd_a/b_plait_sf"/>
</dbReference>
<dbReference type="OrthoDB" id="273340at2759"/>
<dbReference type="EC" id="3.1.13.4" evidence="5"/>
<dbReference type="InterPro" id="IPR035979">
    <property type="entry name" value="RBD_domain_sf"/>
</dbReference>
<feature type="non-terminal residue" evidence="17">
    <location>
        <position position="1155"/>
    </location>
</feature>
<dbReference type="InterPro" id="IPR001374">
    <property type="entry name" value="R3H_dom"/>
</dbReference>
<protein>
    <recommendedName>
        <fullName evidence="6">Nucleolar protein 10</fullName>
        <ecNumber evidence="5">3.1.13.4</ecNumber>
    </recommendedName>
    <alternativeName>
        <fullName evidence="7">Poly(A)-specific ribonuclease PARN</fullName>
    </alternativeName>
    <alternativeName>
        <fullName evidence="13">Polyadenylate-specific ribonuclease</fullName>
    </alternativeName>
</protein>